<reference evidence="1" key="1">
    <citation type="journal article" date="2021" name="Proc. Natl. Acad. Sci. U.S.A.">
        <title>A Catalog of Tens of Thousands of Viruses from Human Metagenomes Reveals Hidden Associations with Chronic Diseases.</title>
        <authorList>
            <person name="Tisza M.J."/>
            <person name="Buck C.B."/>
        </authorList>
    </citation>
    <scope>NUCLEOTIDE SEQUENCE</scope>
    <source>
        <strain evidence="1">Ct9lR64</strain>
    </source>
</reference>
<organism evidence="1">
    <name type="scientific">Siphoviridae sp. ct9lR64</name>
    <dbReference type="NCBI Taxonomy" id="2826178"/>
    <lineage>
        <taxon>Viruses</taxon>
        <taxon>Duplodnaviria</taxon>
        <taxon>Heunggongvirae</taxon>
        <taxon>Uroviricota</taxon>
        <taxon>Caudoviricetes</taxon>
    </lineage>
</organism>
<sequence length="37" mass="4566">MLITISSICFWLNLLQSYNIHTPLENKYFWCRNIVYK</sequence>
<protein>
    <submittedName>
        <fullName evidence="1">Uncharacterized protein</fullName>
    </submittedName>
</protein>
<accession>A0A8S5QXD3</accession>
<name>A0A8S5QXD3_9CAUD</name>
<dbReference type="EMBL" id="BK015760">
    <property type="protein sequence ID" value="DAE23862.1"/>
    <property type="molecule type" value="Genomic_DNA"/>
</dbReference>
<evidence type="ECO:0000313" key="1">
    <source>
        <dbReference type="EMBL" id="DAE23862.1"/>
    </source>
</evidence>
<proteinExistence type="predicted"/>